<protein>
    <submittedName>
        <fullName evidence="2">Pentapeptide repeat protein</fullName>
    </submittedName>
</protein>
<dbReference type="InterPro" id="IPR001646">
    <property type="entry name" value="5peptide_repeat"/>
</dbReference>
<feature type="transmembrane region" description="Helical" evidence="1">
    <location>
        <begin position="98"/>
        <end position="118"/>
    </location>
</feature>
<dbReference type="Pfam" id="PF00805">
    <property type="entry name" value="Pentapeptide"/>
    <property type="match status" value="1"/>
</dbReference>
<keyword evidence="1" id="KW-0472">Membrane</keyword>
<dbReference type="Proteomes" id="UP000004870">
    <property type="component" value="Unassembled WGS sequence"/>
</dbReference>
<comment type="caution">
    <text evidence="2">The sequence shown here is derived from an EMBL/GenBank/DDBJ whole genome shotgun (WGS) entry which is preliminary data.</text>
</comment>
<gene>
    <name evidence="2" type="ORF">HMPREF0198_1583</name>
</gene>
<evidence type="ECO:0000313" key="3">
    <source>
        <dbReference type="Proteomes" id="UP000004870"/>
    </source>
</evidence>
<dbReference type="HOGENOM" id="CLU_588874_0_0_6"/>
<dbReference type="GeneID" id="84790504"/>
<dbReference type="RefSeq" id="WP_004141333.1">
    <property type="nucleotide sequence ID" value="NZ_GG694027.1"/>
</dbReference>
<sequence>MKEKKRIVSLLSIFIILLFCLIFKYNLIFDECNRIWNWILLPIILLVTLIIFNSHNKIRPVIILLTSGLTILTLYLIVKYGFPQFIETNVEKIIGANGIWTFMALIVSAPTAFAIWHFRDSNNIQQIENDRKDVNLKEFQKIVEWVGNIDSNTDTSSPLIVSSVYNLLPFLRGDRGEDFISPALNLLISAWYKLQEKNIRAVRNLKFDSHYFPLKTDHGNSLEELYDLLNNIKSTRDTFLAKAITKVLLSDGGDNLKRDPKIFNSLCLIGMDFNLYGLEHNKLKNLFVNIEGNLDNLELQGCNLDKFNFRGSELRRVYLLGASLREAIFQDCSIFLDNLIGADISGSNLIDTTFDQVILGKPCTLDPPNDRWQVICYGAFMLHENYNEDKFSLDMEDMKGSGIIFLNAKRQWIPKKHKIYIARNVGSIERYSNTLQRYTVNNKLTNENNACWEVNPNWWTPYDD</sequence>
<dbReference type="EMBL" id="ACKY01000095">
    <property type="protein sequence ID" value="EEV88276.1"/>
    <property type="molecule type" value="Genomic_DNA"/>
</dbReference>
<name>C8NAQ5_CARH6</name>
<keyword evidence="1" id="KW-0812">Transmembrane</keyword>
<evidence type="ECO:0000313" key="2">
    <source>
        <dbReference type="EMBL" id="EEV88276.1"/>
    </source>
</evidence>
<accession>C8NAQ5</accession>
<feature type="transmembrane region" description="Helical" evidence="1">
    <location>
        <begin position="35"/>
        <end position="54"/>
    </location>
</feature>
<evidence type="ECO:0000256" key="1">
    <source>
        <dbReference type="SAM" id="Phobius"/>
    </source>
</evidence>
<feature type="transmembrane region" description="Helical" evidence="1">
    <location>
        <begin position="7"/>
        <end position="29"/>
    </location>
</feature>
<organism evidence="2 3">
    <name type="scientific">Cardiobacterium hominis (strain ATCC 15826 / DSM 8339 / NCTC 10426 / 6573)</name>
    <dbReference type="NCBI Taxonomy" id="638300"/>
    <lineage>
        <taxon>Bacteria</taxon>
        <taxon>Pseudomonadati</taxon>
        <taxon>Pseudomonadota</taxon>
        <taxon>Gammaproteobacteria</taxon>
        <taxon>Cardiobacteriales</taxon>
        <taxon>Cardiobacteriaceae</taxon>
        <taxon>Cardiobacterium</taxon>
    </lineage>
</organism>
<proteinExistence type="predicted"/>
<dbReference type="Gene3D" id="2.160.20.80">
    <property type="entry name" value="E3 ubiquitin-protein ligase SopA"/>
    <property type="match status" value="1"/>
</dbReference>
<keyword evidence="1" id="KW-1133">Transmembrane helix</keyword>
<feature type="transmembrane region" description="Helical" evidence="1">
    <location>
        <begin position="61"/>
        <end position="78"/>
    </location>
</feature>
<dbReference type="AlphaFoldDB" id="C8NAQ5"/>
<dbReference type="SUPFAM" id="SSF141571">
    <property type="entry name" value="Pentapeptide repeat-like"/>
    <property type="match status" value="1"/>
</dbReference>
<reference evidence="2 3" key="1">
    <citation type="submission" date="2009-08" db="EMBL/GenBank/DDBJ databases">
        <authorList>
            <person name="Qin X."/>
            <person name="Bachman B."/>
            <person name="Battles P."/>
            <person name="Bell A."/>
            <person name="Bess C."/>
            <person name="Bickham C."/>
            <person name="Chaboub L."/>
            <person name="Chen D."/>
            <person name="Coyle M."/>
            <person name="Deiros D.R."/>
            <person name="Dinh H."/>
            <person name="Forbes L."/>
            <person name="Fowler G."/>
            <person name="Francisco L."/>
            <person name="Fu Q."/>
            <person name="Gubbala S."/>
            <person name="Hale W."/>
            <person name="Han Y."/>
            <person name="Hemphill L."/>
            <person name="Highlander S.K."/>
            <person name="Hirani K."/>
            <person name="Hogues M."/>
            <person name="Jackson L."/>
            <person name="Jakkamsetti A."/>
            <person name="Javaid M."/>
            <person name="Jiang H."/>
            <person name="Korchina V."/>
            <person name="Kovar C."/>
            <person name="Lara F."/>
            <person name="Lee S."/>
            <person name="Mata R."/>
            <person name="Mathew T."/>
            <person name="Moen C."/>
            <person name="Morales K."/>
            <person name="Munidasa M."/>
            <person name="Nazareth L."/>
            <person name="Ngo R."/>
            <person name="Nguyen L."/>
            <person name="Okwuonu G."/>
            <person name="Ongeri F."/>
            <person name="Patil S."/>
            <person name="Petrosino J."/>
            <person name="Pham C."/>
            <person name="Pham P."/>
            <person name="Pu L.-L."/>
            <person name="Puazo M."/>
            <person name="Raj R."/>
            <person name="Reid J."/>
            <person name="Rouhana J."/>
            <person name="Saada N."/>
            <person name="Shang Y."/>
            <person name="Simmons D."/>
            <person name="Thornton R."/>
            <person name="Warren J."/>
            <person name="Weissenberger G."/>
            <person name="Zhang J."/>
            <person name="Zhang L."/>
            <person name="Zhou C."/>
            <person name="Zhu D."/>
            <person name="Muzny D."/>
            <person name="Worley K."/>
            <person name="Gibbs R."/>
        </authorList>
    </citation>
    <scope>NUCLEOTIDE SEQUENCE [LARGE SCALE GENOMIC DNA]</scope>
    <source>
        <strain evidence="3">ATCC 15826 / DSM 8339 / NCTC 10426 / 6573</strain>
    </source>
</reference>
<keyword evidence="3" id="KW-1185">Reference proteome</keyword>